<evidence type="ECO:0000259" key="1">
    <source>
        <dbReference type="Pfam" id="PF13468"/>
    </source>
</evidence>
<name>A0ABW2NT40_9ACTN</name>
<dbReference type="InterPro" id="IPR025870">
    <property type="entry name" value="Glyoxalase-like_dom"/>
</dbReference>
<reference evidence="3" key="1">
    <citation type="journal article" date="2019" name="Int. J. Syst. Evol. Microbiol.">
        <title>The Global Catalogue of Microorganisms (GCM) 10K type strain sequencing project: providing services to taxonomists for standard genome sequencing and annotation.</title>
        <authorList>
            <consortium name="The Broad Institute Genomics Platform"/>
            <consortium name="The Broad Institute Genome Sequencing Center for Infectious Disease"/>
            <person name="Wu L."/>
            <person name="Ma J."/>
        </authorList>
    </citation>
    <scope>NUCLEOTIDE SEQUENCE [LARGE SCALE GENOMIC DNA]</scope>
    <source>
        <strain evidence="3">CECT 7649</strain>
    </source>
</reference>
<dbReference type="Pfam" id="PF13468">
    <property type="entry name" value="Glyoxalase_3"/>
    <property type="match status" value="1"/>
</dbReference>
<evidence type="ECO:0000313" key="2">
    <source>
        <dbReference type="EMBL" id="MFC7380621.1"/>
    </source>
</evidence>
<proteinExistence type="predicted"/>
<keyword evidence="3" id="KW-1185">Reference proteome</keyword>
<accession>A0ABW2NT40</accession>
<dbReference type="Gene3D" id="3.10.180.10">
    <property type="entry name" value="2,3-Dihydroxybiphenyl 1,2-Dioxygenase, domain 1"/>
    <property type="match status" value="1"/>
</dbReference>
<dbReference type="PANTHER" id="PTHR40265">
    <property type="entry name" value="BLL2707 PROTEIN"/>
    <property type="match status" value="1"/>
</dbReference>
<dbReference type="PANTHER" id="PTHR40265:SF1">
    <property type="entry name" value="GLYOXALASE-LIKE DOMAIN-CONTAINING PROTEIN"/>
    <property type="match status" value="1"/>
</dbReference>
<dbReference type="RefSeq" id="WP_380823654.1">
    <property type="nucleotide sequence ID" value="NZ_JBHTCG010000001.1"/>
</dbReference>
<dbReference type="InterPro" id="IPR029068">
    <property type="entry name" value="Glyas_Bleomycin-R_OHBP_Dase"/>
</dbReference>
<evidence type="ECO:0000313" key="3">
    <source>
        <dbReference type="Proteomes" id="UP001596496"/>
    </source>
</evidence>
<gene>
    <name evidence="2" type="ORF">ACFQSB_00305</name>
</gene>
<feature type="domain" description="Glyoxalase-like" evidence="1">
    <location>
        <begin position="6"/>
        <end position="178"/>
    </location>
</feature>
<sequence length="206" mass="21504">MIDPALDHLVYAGPDLAAAVARVAEVTGVRPVEGGPHPGLGTRNFLLGLGGRAYLEIIGPDPGRPAPERPRPFGIDELTAPALAGWALAVEPGGLDERVAKARRAGYDPGEPAAMSRRRPDGTLLAWRLTPLRSGPLPFLIDWGTTAHPSVGLPVVPLRSLAIIHPAPETIRPTLTALGAAVTIRAGERPALLAEIGADDRACALH</sequence>
<comment type="caution">
    <text evidence="2">The sequence shown here is derived from an EMBL/GenBank/DDBJ whole genome shotgun (WGS) entry which is preliminary data.</text>
</comment>
<protein>
    <submittedName>
        <fullName evidence="2">VOC family protein</fullName>
    </submittedName>
</protein>
<dbReference type="SUPFAM" id="SSF54593">
    <property type="entry name" value="Glyoxalase/Bleomycin resistance protein/Dihydroxybiphenyl dioxygenase"/>
    <property type="match status" value="1"/>
</dbReference>
<organism evidence="2 3">
    <name type="scientific">Sphaerisporangium rhizosphaerae</name>
    <dbReference type="NCBI Taxonomy" id="2269375"/>
    <lineage>
        <taxon>Bacteria</taxon>
        <taxon>Bacillati</taxon>
        <taxon>Actinomycetota</taxon>
        <taxon>Actinomycetes</taxon>
        <taxon>Streptosporangiales</taxon>
        <taxon>Streptosporangiaceae</taxon>
        <taxon>Sphaerisporangium</taxon>
    </lineage>
</organism>
<dbReference type="EMBL" id="JBHTCG010000001">
    <property type="protein sequence ID" value="MFC7380621.1"/>
    <property type="molecule type" value="Genomic_DNA"/>
</dbReference>
<dbReference type="Proteomes" id="UP001596496">
    <property type="component" value="Unassembled WGS sequence"/>
</dbReference>